<dbReference type="GO" id="GO:0006261">
    <property type="term" value="P:DNA-templated DNA replication"/>
    <property type="evidence" value="ECO:0007669"/>
    <property type="project" value="UniProtKB-UniRule"/>
</dbReference>
<keyword evidence="10 15" id="KW-0460">Magnesium</keyword>
<keyword evidence="12 15" id="KW-0238">DNA-binding</keyword>
<evidence type="ECO:0000256" key="6">
    <source>
        <dbReference type="ARBA" id="ARBA00022695"/>
    </source>
</evidence>
<keyword evidence="8 15" id="KW-0479">Metal-binding</keyword>
<comment type="cofactor">
    <cofactor evidence="15">
        <name>Mg(2+)</name>
        <dbReference type="ChEBI" id="CHEBI:18420"/>
    </cofactor>
    <text evidence="15">Binds 2 magnesium ions per subunit.</text>
</comment>
<comment type="function">
    <text evidence="15">Poorly processive, error-prone DNA polymerase involved in untargeted mutagenesis. Copies undamaged DNA at stalled replication forks, which arise in vivo from mismatched or misaligned primer ends. These misaligned primers can be extended by PolIV. Exhibits no 3'-5' exonuclease (proofreading) activity. May be involved in translesional synthesis, in conjunction with the beta clamp from PolIII.</text>
</comment>
<dbReference type="PANTHER" id="PTHR11076:SF33">
    <property type="entry name" value="DNA POLYMERASE KAPPA"/>
    <property type="match status" value="1"/>
</dbReference>
<comment type="caution">
    <text evidence="17">The sequence shown here is derived from an EMBL/GenBank/DDBJ whole genome shotgun (WGS) entry which is preliminary data.</text>
</comment>
<evidence type="ECO:0000313" key="18">
    <source>
        <dbReference type="Proteomes" id="UP000808349"/>
    </source>
</evidence>
<evidence type="ECO:0000256" key="3">
    <source>
        <dbReference type="ARBA" id="ARBA00022457"/>
    </source>
</evidence>
<evidence type="ECO:0000256" key="12">
    <source>
        <dbReference type="ARBA" id="ARBA00023125"/>
    </source>
</evidence>
<dbReference type="GO" id="GO:0005829">
    <property type="term" value="C:cytosol"/>
    <property type="evidence" value="ECO:0007669"/>
    <property type="project" value="TreeGrafter"/>
</dbReference>
<dbReference type="GO" id="GO:0000287">
    <property type="term" value="F:magnesium ion binding"/>
    <property type="evidence" value="ECO:0007669"/>
    <property type="project" value="UniProtKB-UniRule"/>
</dbReference>
<dbReference type="GO" id="GO:0003684">
    <property type="term" value="F:damaged DNA binding"/>
    <property type="evidence" value="ECO:0007669"/>
    <property type="project" value="InterPro"/>
</dbReference>
<dbReference type="InterPro" id="IPR036775">
    <property type="entry name" value="DNA_pol_Y-fam_lit_finger_sf"/>
</dbReference>
<dbReference type="SUPFAM" id="SSF56672">
    <property type="entry name" value="DNA/RNA polymerases"/>
    <property type="match status" value="1"/>
</dbReference>
<dbReference type="GO" id="GO:0006281">
    <property type="term" value="P:DNA repair"/>
    <property type="evidence" value="ECO:0007669"/>
    <property type="project" value="UniProtKB-UniRule"/>
</dbReference>
<feature type="active site" evidence="15">
    <location>
        <position position="107"/>
    </location>
</feature>
<keyword evidence="7 15" id="KW-0235">DNA replication</keyword>
<evidence type="ECO:0000256" key="4">
    <source>
        <dbReference type="ARBA" id="ARBA00022490"/>
    </source>
</evidence>
<feature type="binding site" evidence="15">
    <location>
        <position position="106"/>
    </location>
    <ligand>
        <name>Mg(2+)</name>
        <dbReference type="ChEBI" id="CHEBI:18420"/>
    </ligand>
</feature>
<evidence type="ECO:0000256" key="1">
    <source>
        <dbReference type="ARBA" id="ARBA00004496"/>
    </source>
</evidence>
<reference evidence="17 18" key="1">
    <citation type="submission" date="2020-10" db="EMBL/GenBank/DDBJ databases">
        <title>Connecting structure to function with the recovery of over 1000 high-quality activated sludge metagenome-assembled genomes encoding full-length rRNA genes using long-read sequencing.</title>
        <authorList>
            <person name="Singleton C.M."/>
            <person name="Petriglieri F."/>
            <person name="Kristensen J.M."/>
            <person name="Kirkegaard R.H."/>
            <person name="Michaelsen T.Y."/>
            <person name="Andersen M.H."/>
            <person name="Karst S.M."/>
            <person name="Dueholm M.S."/>
            <person name="Nielsen P.H."/>
            <person name="Albertsen M."/>
        </authorList>
    </citation>
    <scope>NUCLEOTIDE SEQUENCE [LARGE SCALE GENOMIC DNA]</scope>
    <source>
        <strain evidence="17">Ribe_18-Q3-R11-54_BAT3C.373</strain>
    </source>
</reference>
<dbReference type="EMBL" id="JADKFW010000004">
    <property type="protein sequence ID" value="MBK9716391.1"/>
    <property type="molecule type" value="Genomic_DNA"/>
</dbReference>
<dbReference type="InterPro" id="IPR022880">
    <property type="entry name" value="DNApol_IV"/>
</dbReference>
<feature type="domain" description="UmuC" evidence="16">
    <location>
        <begin position="8"/>
        <end position="187"/>
    </location>
</feature>
<keyword evidence="13 15" id="KW-0234">DNA repair</keyword>
<dbReference type="Gene3D" id="3.40.1170.60">
    <property type="match status" value="1"/>
</dbReference>
<comment type="similarity">
    <text evidence="2 15">Belongs to the DNA polymerase type-Y family.</text>
</comment>
<feature type="binding site" evidence="15">
    <location>
        <position position="12"/>
    </location>
    <ligand>
        <name>Mg(2+)</name>
        <dbReference type="ChEBI" id="CHEBI:18420"/>
    </ligand>
</feature>
<dbReference type="SUPFAM" id="SSF100879">
    <property type="entry name" value="Lesion bypass DNA polymerase (Y-family), little finger domain"/>
    <property type="match status" value="1"/>
</dbReference>
<evidence type="ECO:0000256" key="9">
    <source>
        <dbReference type="ARBA" id="ARBA00022763"/>
    </source>
</evidence>
<keyword evidence="9 15" id="KW-0227">DNA damage</keyword>
<keyword evidence="3 15" id="KW-0515">Mutator protein</keyword>
<dbReference type="Gene3D" id="3.30.1490.100">
    <property type="entry name" value="DNA polymerase, Y-family, little finger domain"/>
    <property type="match status" value="1"/>
</dbReference>
<dbReference type="PANTHER" id="PTHR11076">
    <property type="entry name" value="DNA REPAIR POLYMERASE UMUC / TRANSFERASE FAMILY MEMBER"/>
    <property type="match status" value="1"/>
</dbReference>
<accession>A0A9D7S7J5</accession>
<keyword evidence="5 15" id="KW-0808">Transferase</keyword>
<dbReference type="EC" id="2.7.7.7" evidence="15"/>
<organism evidence="17 18">
    <name type="scientific">Candidatus Defluviibacterium haderslevense</name>
    <dbReference type="NCBI Taxonomy" id="2981993"/>
    <lineage>
        <taxon>Bacteria</taxon>
        <taxon>Pseudomonadati</taxon>
        <taxon>Bacteroidota</taxon>
        <taxon>Saprospiria</taxon>
        <taxon>Saprospirales</taxon>
        <taxon>Saprospiraceae</taxon>
        <taxon>Candidatus Defluviibacterium</taxon>
    </lineage>
</organism>
<dbReference type="PROSITE" id="PS50173">
    <property type="entry name" value="UMUC"/>
    <property type="match status" value="1"/>
</dbReference>
<protein>
    <recommendedName>
        <fullName evidence="15">DNA polymerase IV</fullName>
        <shortName evidence="15">Pol IV</shortName>
        <ecNumber evidence="15">2.7.7.7</ecNumber>
    </recommendedName>
</protein>
<comment type="catalytic activity">
    <reaction evidence="14 15">
        <text>DNA(n) + a 2'-deoxyribonucleoside 5'-triphosphate = DNA(n+1) + diphosphate</text>
        <dbReference type="Rhea" id="RHEA:22508"/>
        <dbReference type="Rhea" id="RHEA-COMP:17339"/>
        <dbReference type="Rhea" id="RHEA-COMP:17340"/>
        <dbReference type="ChEBI" id="CHEBI:33019"/>
        <dbReference type="ChEBI" id="CHEBI:61560"/>
        <dbReference type="ChEBI" id="CHEBI:173112"/>
        <dbReference type="EC" id="2.7.7.7"/>
    </reaction>
</comment>
<dbReference type="AlphaFoldDB" id="A0A9D7S7J5"/>
<dbReference type="HAMAP" id="MF_01113">
    <property type="entry name" value="DNApol_IV"/>
    <property type="match status" value="1"/>
</dbReference>
<sequence>MAMFSRAILHMDLDSFFVSVECLKNTSLLGKPLIVGGTSSRGVVAACSYEARAFGVHSAMPIKMAKRLCPQAIILRGDMDSYSNYSNLVTDVITEEAPIFEKASIDEFYLDISGMDRYFGCMKWSQELRQRITKETGLPISFGLSINKLVSKVGTGEAKPNGVREIPSGTEKNFLAPLSTSKIPGIGKETYKKLSFMGVRTIKVLSEIPVKLLHRQFGESGIHLWEHANAIDNRPVVPYHEAKSISKERTFEQDTLDMQRIRLILLDMTEKLAFELRESGKLCSCITVKIRYADFNTFNKQIKINYTALDKHLWPVVQHLFNKLYERRQLIRLIGVKFSGLVHGSPQFDLFEDTGEQISLMRQMDHIRNRFGYEAIGRAAAIKTPKK</sequence>
<dbReference type="GO" id="GO:0042276">
    <property type="term" value="P:error-prone translesion synthesis"/>
    <property type="evidence" value="ECO:0007669"/>
    <property type="project" value="TreeGrafter"/>
</dbReference>
<evidence type="ECO:0000256" key="8">
    <source>
        <dbReference type="ARBA" id="ARBA00022723"/>
    </source>
</evidence>
<dbReference type="Pfam" id="PF11799">
    <property type="entry name" value="IMS_C"/>
    <property type="match status" value="1"/>
</dbReference>
<name>A0A9D7S7J5_9BACT</name>
<feature type="site" description="Substrate discrimination" evidence="15">
    <location>
        <position position="17"/>
    </location>
</feature>
<evidence type="ECO:0000256" key="13">
    <source>
        <dbReference type="ARBA" id="ARBA00023204"/>
    </source>
</evidence>
<dbReference type="Gene3D" id="3.30.70.270">
    <property type="match status" value="1"/>
</dbReference>
<evidence type="ECO:0000256" key="2">
    <source>
        <dbReference type="ARBA" id="ARBA00010945"/>
    </source>
</evidence>
<dbReference type="InterPro" id="IPR017961">
    <property type="entry name" value="DNA_pol_Y-fam_little_finger"/>
</dbReference>
<gene>
    <name evidence="15 17" type="primary">dinB</name>
    <name evidence="17" type="ORF">IPO85_02495</name>
</gene>
<evidence type="ECO:0000256" key="7">
    <source>
        <dbReference type="ARBA" id="ARBA00022705"/>
    </source>
</evidence>
<keyword evidence="11 15" id="KW-0239">DNA-directed DNA polymerase</keyword>
<evidence type="ECO:0000256" key="5">
    <source>
        <dbReference type="ARBA" id="ARBA00022679"/>
    </source>
</evidence>
<dbReference type="Gene3D" id="1.10.150.20">
    <property type="entry name" value="5' to 3' exonuclease, C-terminal subdomain"/>
    <property type="match status" value="1"/>
</dbReference>
<dbReference type="InterPro" id="IPR050116">
    <property type="entry name" value="DNA_polymerase-Y"/>
</dbReference>
<comment type="subunit">
    <text evidence="15">Monomer.</text>
</comment>
<dbReference type="InterPro" id="IPR001126">
    <property type="entry name" value="UmuC"/>
</dbReference>
<evidence type="ECO:0000259" key="16">
    <source>
        <dbReference type="PROSITE" id="PS50173"/>
    </source>
</evidence>
<evidence type="ECO:0000256" key="11">
    <source>
        <dbReference type="ARBA" id="ARBA00022932"/>
    </source>
</evidence>
<dbReference type="FunFam" id="3.40.1170.60:FF:000001">
    <property type="entry name" value="DNA polymerase IV"/>
    <property type="match status" value="1"/>
</dbReference>
<comment type="subcellular location">
    <subcellularLocation>
        <location evidence="1 15">Cytoplasm</location>
    </subcellularLocation>
</comment>
<dbReference type="GO" id="GO:0009432">
    <property type="term" value="P:SOS response"/>
    <property type="evidence" value="ECO:0007669"/>
    <property type="project" value="TreeGrafter"/>
</dbReference>
<evidence type="ECO:0000256" key="14">
    <source>
        <dbReference type="ARBA" id="ARBA00049244"/>
    </source>
</evidence>
<evidence type="ECO:0000313" key="17">
    <source>
        <dbReference type="EMBL" id="MBK9716391.1"/>
    </source>
</evidence>
<dbReference type="GO" id="GO:0003887">
    <property type="term" value="F:DNA-directed DNA polymerase activity"/>
    <property type="evidence" value="ECO:0007669"/>
    <property type="project" value="UniProtKB-UniRule"/>
</dbReference>
<keyword evidence="4 15" id="KW-0963">Cytoplasm</keyword>
<dbReference type="InterPro" id="IPR043502">
    <property type="entry name" value="DNA/RNA_pol_sf"/>
</dbReference>
<evidence type="ECO:0000256" key="10">
    <source>
        <dbReference type="ARBA" id="ARBA00022842"/>
    </source>
</evidence>
<dbReference type="InterPro" id="IPR043128">
    <property type="entry name" value="Rev_trsase/Diguanyl_cyclase"/>
</dbReference>
<proteinExistence type="inferred from homology"/>
<dbReference type="Pfam" id="PF00817">
    <property type="entry name" value="IMS"/>
    <property type="match status" value="1"/>
</dbReference>
<dbReference type="NCBIfam" id="NF002677">
    <property type="entry name" value="PRK02406.1"/>
    <property type="match status" value="1"/>
</dbReference>
<dbReference type="Proteomes" id="UP000808349">
    <property type="component" value="Unassembled WGS sequence"/>
</dbReference>
<keyword evidence="6 15" id="KW-0548">Nucleotidyltransferase</keyword>
<evidence type="ECO:0000256" key="15">
    <source>
        <dbReference type="HAMAP-Rule" id="MF_01113"/>
    </source>
</evidence>
<dbReference type="CDD" id="cd03586">
    <property type="entry name" value="PolY_Pol_IV_kappa"/>
    <property type="match status" value="1"/>
</dbReference>